<organism evidence="1">
    <name type="scientific">hydrothermal vent metagenome</name>
    <dbReference type="NCBI Taxonomy" id="652676"/>
    <lineage>
        <taxon>unclassified sequences</taxon>
        <taxon>metagenomes</taxon>
        <taxon>ecological metagenomes</taxon>
    </lineage>
</organism>
<protein>
    <submittedName>
        <fullName evidence="1">Uncharacterized protein</fullName>
    </submittedName>
</protein>
<reference evidence="1" key="1">
    <citation type="submission" date="2018-06" db="EMBL/GenBank/DDBJ databases">
        <authorList>
            <person name="Zhirakovskaya E."/>
        </authorList>
    </citation>
    <scope>NUCLEOTIDE SEQUENCE</scope>
</reference>
<dbReference type="AlphaFoldDB" id="A0A3B1BD03"/>
<accession>A0A3B1BD03</accession>
<evidence type="ECO:0000313" key="1">
    <source>
        <dbReference type="EMBL" id="VAX09298.1"/>
    </source>
</evidence>
<proteinExistence type="predicted"/>
<gene>
    <name evidence="1" type="ORF">MNBD_GAMMA25-2362</name>
</gene>
<name>A0A3B1BD03_9ZZZZ</name>
<sequence length="54" mass="6302">MNPYKLYLLLLSAWNLVSAPSVVHTHQYTKMPLIPYKHTTGSMPYYYGDIMLCH</sequence>
<dbReference type="EMBL" id="UOFY01000034">
    <property type="protein sequence ID" value="VAX09298.1"/>
    <property type="molecule type" value="Genomic_DNA"/>
</dbReference>